<evidence type="ECO:0000256" key="3">
    <source>
        <dbReference type="ARBA" id="ARBA00004496"/>
    </source>
</evidence>
<evidence type="ECO:0000256" key="6">
    <source>
        <dbReference type="ARBA" id="ARBA00022448"/>
    </source>
</evidence>
<dbReference type="PANTHER" id="PTHR45963">
    <property type="entry name" value="RE52028P"/>
    <property type="match status" value="1"/>
</dbReference>
<dbReference type="GO" id="GO:0072657">
    <property type="term" value="P:protein localization to membrane"/>
    <property type="evidence" value="ECO:0007669"/>
    <property type="project" value="EnsemblFungi"/>
</dbReference>
<feature type="domain" description="PX" evidence="13">
    <location>
        <begin position="31"/>
        <end position="159"/>
    </location>
</feature>
<dbReference type="PROSITE" id="PS50195">
    <property type="entry name" value="PX"/>
    <property type="match status" value="1"/>
</dbReference>
<dbReference type="GO" id="GO:0032266">
    <property type="term" value="F:phosphatidylinositol-3-phosphate binding"/>
    <property type="evidence" value="ECO:0007669"/>
    <property type="project" value="EnsemblFungi"/>
</dbReference>
<dbReference type="OrthoDB" id="10254720at2759"/>
<dbReference type="PANTHER" id="PTHR45963:SF2">
    <property type="entry name" value="RE52028P"/>
    <property type="match status" value="1"/>
</dbReference>
<dbReference type="GO" id="GO:0032456">
    <property type="term" value="P:endocytic recycling"/>
    <property type="evidence" value="ECO:0007669"/>
    <property type="project" value="TreeGrafter"/>
</dbReference>
<evidence type="ECO:0000256" key="10">
    <source>
        <dbReference type="ARBA" id="ARBA00023121"/>
    </source>
</evidence>
<evidence type="ECO:0000259" key="13">
    <source>
        <dbReference type="PROSITE" id="PS50195"/>
    </source>
</evidence>
<dbReference type="InterPro" id="IPR036871">
    <property type="entry name" value="PX_dom_sf"/>
</dbReference>
<keyword evidence="6" id="KW-0813">Transport</keyword>
<dbReference type="InterPro" id="IPR051074">
    <property type="entry name" value="Sorting_Nexin"/>
</dbReference>
<dbReference type="GO" id="GO:0015031">
    <property type="term" value="P:protein transport"/>
    <property type="evidence" value="ECO:0007669"/>
    <property type="project" value="UniProtKB-KW"/>
</dbReference>
<evidence type="ECO:0000256" key="4">
    <source>
        <dbReference type="ARBA" id="ARBA00010883"/>
    </source>
</evidence>
<dbReference type="RefSeq" id="XP_022626924.1">
    <property type="nucleotide sequence ID" value="XM_022774870.1"/>
</dbReference>
<organism evidence="14 15">
    <name type="scientific">Lachancea lanzarotensis</name>
    <dbReference type="NCBI Taxonomy" id="1245769"/>
    <lineage>
        <taxon>Eukaryota</taxon>
        <taxon>Fungi</taxon>
        <taxon>Dikarya</taxon>
        <taxon>Ascomycota</taxon>
        <taxon>Saccharomycotina</taxon>
        <taxon>Saccharomycetes</taxon>
        <taxon>Saccharomycetales</taxon>
        <taxon>Saccharomycetaceae</taxon>
        <taxon>Lachancea</taxon>
    </lineage>
</organism>
<evidence type="ECO:0000256" key="9">
    <source>
        <dbReference type="ARBA" id="ARBA00023034"/>
    </source>
</evidence>
<dbReference type="SUPFAM" id="SSF64268">
    <property type="entry name" value="PX domain"/>
    <property type="match status" value="1"/>
</dbReference>
<accession>A0A0C7MYQ4</accession>
<protein>
    <recommendedName>
        <fullName evidence="5">Sorting nexin-3</fullName>
    </recommendedName>
</protein>
<comment type="function">
    <text evidence="12">Required for retention of late Golgi membrane proteins. Component of the retrieval machinery that functions by direct interaction with the cytosolic tails of certain TGN membrane proteins during the sorting/budding process at the prevacuolar compartment. Binds phosphatidylinositol 3-phosphate (PtdIns(P3)).</text>
</comment>
<dbReference type="GO" id="GO:0030674">
    <property type="term" value="F:protein-macromolecule adaptor activity"/>
    <property type="evidence" value="ECO:0007669"/>
    <property type="project" value="EnsemblFungi"/>
</dbReference>
<sequence length="159" mass="18228">MPHDFKFLAPEPINLAINEPTSDDSLVPTLHFQNVTVGGCTIVNSLNNKFTVWQVELTLASNGPSERGSPKINVYKRYTDFVVFRERLIRELPLVLRANVPGLPPKISWYDALRYEDANFQSSWLARRRAGLELFLNQLLLNDKMLEAAVELVKRFLEK</sequence>
<dbReference type="EMBL" id="LN736360">
    <property type="protein sequence ID" value="CEP60682.1"/>
    <property type="molecule type" value="Genomic_DNA"/>
</dbReference>
<gene>
    <name evidence="14" type="ORF">LALA0_S01e16556g</name>
</gene>
<proteinExistence type="inferred from homology"/>
<evidence type="ECO:0000256" key="1">
    <source>
        <dbReference type="ARBA" id="ARBA00004179"/>
    </source>
</evidence>
<keyword evidence="10" id="KW-0446">Lipid-binding</keyword>
<dbReference type="GO" id="GO:0000139">
    <property type="term" value="C:Golgi membrane"/>
    <property type="evidence" value="ECO:0007669"/>
    <property type="project" value="UniProtKB-SubCell"/>
</dbReference>
<dbReference type="GO" id="GO:0030904">
    <property type="term" value="C:retromer complex"/>
    <property type="evidence" value="ECO:0007669"/>
    <property type="project" value="TreeGrafter"/>
</dbReference>
<keyword evidence="15" id="KW-1185">Reference proteome</keyword>
<dbReference type="GO" id="GO:0071561">
    <property type="term" value="C:nucleus-vacuole junction"/>
    <property type="evidence" value="ECO:0007669"/>
    <property type="project" value="EnsemblFungi"/>
</dbReference>
<keyword evidence="9" id="KW-0333">Golgi apparatus</keyword>
<comment type="subcellular location">
    <subcellularLocation>
        <location evidence="3">Cytoplasm</location>
    </subcellularLocation>
    <subcellularLocation>
        <location evidence="2">Golgi apparatus membrane</location>
        <topology evidence="2">Peripheral membrane protein</topology>
        <orientation evidence="2">Cytoplasmic side</orientation>
    </subcellularLocation>
    <subcellularLocation>
        <location evidence="1">Prevacuolar compartment membrane</location>
        <topology evidence="1">Peripheral membrane protein</topology>
        <orientation evidence="1">Cytoplasmic side</orientation>
    </subcellularLocation>
</comment>
<dbReference type="SMART" id="SM00312">
    <property type="entry name" value="PX"/>
    <property type="match status" value="1"/>
</dbReference>
<dbReference type="GeneID" id="34684086"/>
<keyword evidence="11" id="KW-0472">Membrane</keyword>
<dbReference type="GO" id="GO:0031901">
    <property type="term" value="C:early endosome membrane"/>
    <property type="evidence" value="ECO:0007669"/>
    <property type="project" value="TreeGrafter"/>
</dbReference>
<evidence type="ECO:0000256" key="8">
    <source>
        <dbReference type="ARBA" id="ARBA00022927"/>
    </source>
</evidence>
<dbReference type="GO" id="GO:0036010">
    <property type="term" value="P:protein localization to endosome"/>
    <property type="evidence" value="ECO:0007669"/>
    <property type="project" value="EnsemblFungi"/>
</dbReference>
<dbReference type="GO" id="GO:0034499">
    <property type="term" value="P:late endosome to Golgi transport"/>
    <property type="evidence" value="ECO:0007669"/>
    <property type="project" value="TreeGrafter"/>
</dbReference>
<evidence type="ECO:0000256" key="12">
    <source>
        <dbReference type="ARBA" id="ARBA00025533"/>
    </source>
</evidence>
<keyword evidence="7" id="KW-0963">Cytoplasm</keyword>
<evidence type="ECO:0000256" key="5">
    <source>
        <dbReference type="ARBA" id="ARBA00020436"/>
    </source>
</evidence>
<dbReference type="STRING" id="1245769.A0A0C7MYQ4"/>
<evidence type="ECO:0000313" key="14">
    <source>
        <dbReference type="EMBL" id="CEP60682.1"/>
    </source>
</evidence>
<dbReference type="AlphaFoldDB" id="A0A0C7MYQ4"/>
<dbReference type="Proteomes" id="UP000054304">
    <property type="component" value="Unassembled WGS sequence"/>
</dbReference>
<dbReference type="Gene3D" id="3.30.1520.10">
    <property type="entry name" value="Phox-like domain"/>
    <property type="match status" value="1"/>
</dbReference>
<dbReference type="HOGENOM" id="CLU_1475537_0_0_1"/>
<reference evidence="14 15" key="1">
    <citation type="submission" date="2014-12" db="EMBL/GenBank/DDBJ databases">
        <authorList>
            <person name="Neuveglise Cecile"/>
        </authorList>
    </citation>
    <scope>NUCLEOTIDE SEQUENCE [LARGE SCALE GENOMIC DNA]</scope>
    <source>
        <strain evidence="14 15">CBS 12615</strain>
    </source>
</reference>
<evidence type="ECO:0000256" key="2">
    <source>
        <dbReference type="ARBA" id="ARBA00004255"/>
    </source>
</evidence>
<evidence type="ECO:0000313" key="15">
    <source>
        <dbReference type="Proteomes" id="UP000054304"/>
    </source>
</evidence>
<keyword evidence="8" id="KW-0653">Protein transport</keyword>
<evidence type="ECO:0000256" key="11">
    <source>
        <dbReference type="ARBA" id="ARBA00023136"/>
    </source>
</evidence>
<dbReference type="Pfam" id="PF00787">
    <property type="entry name" value="PX"/>
    <property type="match status" value="1"/>
</dbReference>
<dbReference type="InterPro" id="IPR001683">
    <property type="entry name" value="PX_dom"/>
</dbReference>
<evidence type="ECO:0000256" key="7">
    <source>
        <dbReference type="ARBA" id="ARBA00022490"/>
    </source>
</evidence>
<name>A0A0C7MYQ4_9SACH</name>
<comment type="similarity">
    <text evidence="4">Belongs to the sorting nexin family.</text>
</comment>